<evidence type="ECO:0000313" key="2">
    <source>
        <dbReference type="EMBL" id="KAF5398166.1"/>
    </source>
</evidence>
<evidence type="ECO:0000313" key="3">
    <source>
        <dbReference type="Proteomes" id="UP000748531"/>
    </source>
</evidence>
<dbReference type="EMBL" id="LUCH01005325">
    <property type="protein sequence ID" value="KAF5398166.1"/>
    <property type="molecule type" value="Genomic_DNA"/>
</dbReference>
<feature type="compositionally biased region" description="Basic and acidic residues" evidence="1">
    <location>
        <begin position="43"/>
        <end position="56"/>
    </location>
</feature>
<name>A0A8J4WF95_9TREM</name>
<evidence type="ECO:0000256" key="1">
    <source>
        <dbReference type="SAM" id="MobiDB-lite"/>
    </source>
</evidence>
<sequence>ESSPSIYGLTYDASHLHPKTDKQYLYAGSFLAELREILPNQDGADREVAENKTEEHDVTEEEPEILPVNVEPSGAVEPEAAINSDMSPVEQSSTAYPVAVEGNELDMIENNLESNML</sequence>
<dbReference type="AlphaFoldDB" id="A0A8J4WF95"/>
<proteinExistence type="predicted"/>
<feature type="non-terminal residue" evidence="2">
    <location>
        <position position="117"/>
    </location>
</feature>
<comment type="caution">
    <text evidence="2">The sequence shown here is derived from an EMBL/GenBank/DDBJ whole genome shotgun (WGS) entry which is preliminary data.</text>
</comment>
<organism evidence="2 3">
    <name type="scientific">Paragonimus heterotremus</name>
    <dbReference type="NCBI Taxonomy" id="100268"/>
    <lineage>
        <taxon>Eukaryota</taxon>
        <taxon>Metazoa</taxon>
        <taxon>Spiralia</taxon>
        <taxon>Lophotrochozoa</taxon>
        <taxon>Platyhelminthes</taxon>
        <taxon>Trematoda</taxon>
        <taxon>Digenea</taxon>
        <taxon>Plagiorchiida</taxon>
        <taxon>Troglotremata</taxon>
        <taxon>Troglotrematidae</taxon>
        <taxon>Paragonimus</taxon>
    </lineage>
</organism>
<keyword evidence="3" id="KW-1185">Reference proteome</keyword>
<feature type="region of interest" description="Disordered" evidence="1">
    <location>
        <begin position="41"/>
        <end position="63"/>
    </location>
</feature>
<protein>
    <submittedName>
        <fullName evidence="2">Uncharacterized protein</fullName>
    </submittedName>
</protein>
<reference evidence="2" key="1">
    <citation type="submission" date="2019-05" db="EMBL/GenBank/DDBJ databases">
        <title>Annotation for the trematode Paragonimus heterotremus.</title>
        <authorList>
            <person name="Choi Y.-J."/>
        </authorList>
    </citation>
    <scope>NUCLEOTIDE SEQUENCE</scope>
    <source>
        <strain evidence="2">LC</strain>
    </source>
</reference>
<accession>A0A8J4WF95</accession>
<dbReference type="Proteomes" id="UP000748531">
    <property type="component" value="Unassembled WGS sequence"/>
</dbReference>
<gene>
    <name evidence="2" type="ORF">PHET_08197</name>
</gene>